<dbReference type="SUPFAM" id="SSF81631">
    <property type="entry name" value="PAP/OAS1 substrate-binding domain"/>
    <property type="match status" value="1"/>
</dbReference>
<feature type="compositionally biased region" description="Acidic residues" evidence="1">
    <location>
        <begin position="1033"/>
        <end position="1045"/>
    </location>
</feature>
<evidence type="ECO:0000259" key="2">
    <source>
        <dbReference type="PROSITE" id="PS00028"/>
    </source>
</evidence>
<feature type="compositionally biased region" description="Polar residues" evidence="1">
    <location>
        <begin position="578"/>
        <end position="588"/>
    </location>
</feature>
<feature type="region of interest" description="Disordered" evidence="1">
    <location>
        <begin position="1031"/>
        <end position="1071"/>
    </location>
</feature>
<name>A0A7R9DAD0_TIMCR</name>
<dbReference type="InterPro" id="IPR054708">
    <property type="entry name" value="MTPAP-like_central"/>
</dbReference>
<dbReference type="InterPro" id="IPR003604">
    <property type="entry name" value="Matrin/U1-like-C_Znf_C2H2"/>
</dbReference>
<dbReference type="Gene3D" id="3.30.460.10">
    <property type="entry name" value="Beta Polymerase, domain 2"/>
    <property type="match status" value="1"/>
</dbReference>
<feature type="compositionally biased region" description="Acidic residues" evidence="1">
    <location>
        <begin position="807"/>
        <end position="819"/>
    </location>
</feature>
<gene>
    <name evidence="3" type="ORF">TCEB3V08_LOCUS10772</name>
</gene>
<dbReference type="SMART" id="SM00451">
    <property type="entry name" value="ZnF_U1"/>
    <property type="match status" value="3"/>
</dbReference>
<reference evidence="3" key="1">
    <citation type="submission" date="2020-11" db="EMBL/GenBank/DDBJ databases">
        <authorList>
            <person name="Tran Van P."/>
        </authorList>
    </citation>
    <scope>NUCLEOTIDE SEQUENCE</scope>
</reference>
<dbReference type="PANTHER" id="PTHR12271:SF40">
    <property type="entry name" value="POLY(A) RNA POLYMERASE GLD2"/>
    <property type="match status" value="1"/>
</dbReference>
<feature type="region of interest" description="Disordered" evidence="1">
    <location>
        <begin position="805"/>
        <end position="858"/>
    </location>
</feature>
<feature type="region of interest" description="Disordered" evidence="1">
    <location>
        <begin position="578"/>
        <end position="605"/>
    </location>
</feature>
<dbReference type="InterPro" id="IPR013087">
    <property type="entry name" value="Znf_C2H2_type"/>
</dbReference>
<organism evidence="3">
    <name type="scientific">Timema cristinae</name>
    <name type="common">Walking stick</name>
    <dbReference type="NCBI Taxonomy" id="61476"/>
    <lineage>
        <taxon>Eukaryota</taxon>
        <taxon>Metazoa</taxon>
        <taxon>Ecdysozoa</taxon>
        <taxon>Arthropoda</taxon>
        <taxon>Hexapoda</taxon>
        <taxon>Insecta</taxon>
        <taxon>Pterygota</taxon>
        <taxon>Neoptera</taxon>
        <taxon>Polyneoptera</taxon>
        <taxon>Phasmatodea</taxon>
        <taxon>Timematodea</taxon>
        <taxon>Timematoidea</taxon>
        <taxon>Timematidae</taxon>
        <taxon>Timema</taxon>
    </lineage>
</organism>
<dbReference type="GO" id="GO:0031123">
    <property type="term" value="P:RNA 3'-end processing"/>
    <property type="evidence" value="ECO:0007669"/>
    <property type="project" value="TreeGrafter"/>
</dbReference>
<dbReference type="GO" id="GO:0016779">
    <property type="term" value="F:nucleotidyltransferase activity"/>
    <property type="evidence" value="ECO:0007669"/>
    <property type="project" value="TreeGrafter"/>
</dbReference>
<dbReference type="CDD" id="cd05402">
    <property type="entry name" value="NT_PAP_TUTase"/>
    <property type="match status" value="1"/>
</dbReference>
<dbReference type="InterPro" id="IPR043519">
    <property type="entry name" value="NT_sf"/>
</dbReference>
<evidence type="ECO:0000313" key="3">
    <source>
        <dbReference type="EMBL" id="CAD7411062.1"/>
    </source>
</evidence>
<sequence>MGGLTGKESQRKDTLPVTMSGGLTGKESQRKDTLPVTMSGGLTGKESQRKDTLPVTMSGGLTGKESQRKDTSSGTMSGGLTGREKLNKAFENNHVGRNTRKAAAKPKEVDIDILAQYNQFSPLKNVGKRQPKQKNNVQPNNLEPISSMGRPKPPDMFSYIRFSLKKKFSCKICNIKIDSYMDVLNHMMSEAHQRSVAIKGDTLLEKIDRKDQRHKELSLKYVFKKLSEEDKKYIIMTPDGKLTCEPCAKSFYTPEVTHDHLASKLHAQFKKRAEFTKLCKDNFILQVEVSHWQCSVCKSLSDVTLKSIDSVFHHVKSDRHETVMKQWQEQNIDVPLTNVPLSEAGEQMSGCSHGEYKQEQAFNLTIFSTNVPKETETSAKLMDESGSTVVSNESNCSEAALKSFDKTEIGVWNMCNGAKDIDAKTPQKLSGKSKSLIEASKLANRTVHKNVMITKSHTDVNVPSVVLINALDNARFLESNTDVNVDNTPWVSATNDNIDFTTSEANISDETTAPKSNNTIAIAKEDISFQAMSVYVPIESRQSVIPTIIDGGQSESSQIPSLQSQMYSAKVCDLQQFAGQKHQSSPNTRSKDRETSENVATQLTGSKDSEISEHVALQLTLSSSHKKNKRKLIRRNFRNLHNSFFKNASDLLLSSKSCLNPCSEAYSKCHLCQEIIPLDLDAYISHVNIDKHKTRLQAHRQTQLLINQHDEILKALPGCGDSNKLHLELCLETRITRCGLCGTCIPLDYNDYHSHVTGPKHIELLQHVKNQSLDSEGGAFRNNKQSPRLALLSALASRKSSEHFLCEQEDNSSDSDEEYKESAGKNISSKRENGKLKRSPKTNKQAISVLSSKSRTQRVTTRKTSCHNSFFKNASDLLLSSKSCLNPCSEAYSKCHLCQEIIPLDLDAYISHVNIDKHKTRLQAHRQTQLLINQHDEILKALPGCGDSNKLHLELCLETRITRCGLCGTCIPLDYNDYHSHVTGPKHIELLQHVKNQSLDSEGGAFRNNKQSPRLALLSALASRKSSEHFLCEQEDNSSDSDEEYKESAGKNISSKRENGKLKRSPKTNKQAISVLSSKSRTQRVDSLQSNNSKIQVEEKLSSKDTFLAQDGGKYLLKGYDSQDKLIQNGGKSSNDDVRPFNLPTEKEALSKDGSPIKLVQKPTPDRTLTAKMSAKRKINETNSEALEVLLCRIFPPDLDITVHPDVHVMLKSRETLLDLCSQLSLLAISTSHPDVEQNILHLLENTLKPAFGKVHATLFGSRASGLTLPGSDLDIFIDLESSNSTFHESRSTQQFIVRMSANVLQQHPDYEKVCDILWARTPIVKLLHAPTQLNCDLTFKNGLGVENTKLLRYRDEGGRIIAPEVTTFVCDRLYTEYDERVKQLVLVVRLWSKLHMLTASNKFTNYALTVMTLFYLMTCRIIPPVEFLHWKYTGPKKFISGQTNHHRLGDHSACFLRLRKLGRRRATFWPRVPGFINRVGSPRVCDSLVVFLSCDAPQSVCDSLVVFLWCVALQSVCDSLVVFLLCDVLQSVCDSLVVFLSCDVPQSVCDSLVVFLSCDAPQSVCILTSCVLVV</sequence>
<dbReference type="EMBL" id="OC321996">
    <property type="protein sequence ID" value="CAD7411062.1"/>
    <property type="molecule type" value="Genomic_DNA"/>
</dbReference>
<feature type="region of interest" description="Disordered" evidence="1">
    <location>
        <begin position="125"/>
        <end position="150"/>
    </location>
</feature>
<feature type="region of interest" description="Disordered" evidence="1">
    <location>
        <begin position="1"/>
        <end position="83"/>
    </location>
</feature>
<feature type="domain" description="C2H2-type" evidence="2">
    <location>
        <begin position="244"/>
        <end position="266"/>
    </location>
</feature>
<dbReference type="GO" id="GO:0003676">
    <property type="term" value="F:nucleic acid binding"/>
    <property type="evidence" value="ECO:0007669"/>
    <property type="project" value="InterPro"/>
</dbReference>
<dbReference type="PANTHER" id="PTHR12271">
    <property type="entry name" value="POLY A POLYMERASE CID PAP -RELATED"/>
    <property type="match status" value="1"/>
</dbReference>
<dbReference type="Pfam" id="PF22600">
    <property type="entry name" value="MTPAP-like_central"/>
    <property type="match status" value="1"/>
</dbReference>
<dbReference type="GO" id="GO:0008270">
    <property type="term" value="F:zinc ion binding"/>
    <property type="evidence" value="ECO:0007669"/>
    <property type="project" value="InterPro"/>
</dbReference>
<dbReference type="SMART" id="SM00355">
    <property type="entry name" value="ZnF_C2H2"/>
    <property type="match status" value="3"/>
</dbReference>
<evidence type="ECO:0000256" key="1">
    <source>
        <dbReference type="SAM" id="MobiDB-lite"/>
    </source>
</evidence>
<dbReference type="SUPFAM" id="SSF81301">
    <property type="entry name" value="Nucleotidyltransferase"/>
    <property type="match status" value="1"/>
</dbReference>
<protein>
    <recommendedName>
        <fullName evidence="2">C2H2-type domain-containing protein</fullName>
    </recommendedName>
</protein>
<accession>A0A7R9DAD0</accession>
<dbReference type="Gene3D" id="1.10.1410.10">
    <property type="match status" value="1"/>
</dbReference>
<proteinExistence type="predicted"/>
<feature type="compositionally biased region" description="Polar residues" evidence="1">
    <location>
        <begin position="842"/>
        <end position="858"/>
    </location>
</feature>
<dbReference type="PROSITE" id="PS00028">
    <property type="entry name" value="ZINC_FINGER_C2H2_1"/>
    <property type="match status" value="1"/>
</dbReference>